<organism evidence="3 4">
    <name type="scientific">Cupriavidus metallidurans</name>
    <dbReference type="NCBI Taxonomy" id="119219"/>
    <lineage>
        <taxon>Bacteria</taxon>
        <taxon>Pseudomonadati</taxon>
        <taxon>Pseudomonadota</taxon>
        <taxon>Betaproteobacteria</taxon>
        <taxon>Burkholderiales</taxon>
        <taxon>Burkholderiaceae</taxon>
        <taxon>Cupriavidus</taxon>
    </lineage>
</organism>
<dbReference type="AlphaFoldDB" id="A0A132HT15"/>
<name>A0A132HT15_9BURK</name>
<dbReference type="OrthoDB" id="8964449at2"/>
<gene>
    <name evidence="3" type="ORF">DDF84_016255</name>
</gene>
<dbReference type="RefSeq" id="WP_024570335.1">
    <property type="nucleotide sequence ID" value="NZ_CP026544.1"/>
</dbReference>
<evidence type="ECO:0000313" key="4">
    <source>
        <dbReference type="Proteomes" id="UP000253772"/>
    </source>
</evidence>
<dbReference type="EMBL" id="CP037900">
    <property type="protein sequence ID" value="QBP11196.1"/>
    <property type="molecule type" value="Genomic_DNA"/>
</dbReference>
<protein>
    <submittedName>
        <fullName evidence="3">Uncharacterized protein</fullName>
    </submittedName>
</protein>
<dbReference type="Proteomes" id="UP000253772">
    <property type="component" value="Chromosome c1"/>
</dbReference>
<keyword evidence="2" id="KW-0732">Signal</keyword>
<feature type="chain" id="PRO_5007452127" evidence="2">
    <location>
        <begin position="22"/>
        <end position="256"/>
    </location>
</feature>
<evidence type="ECO:0000256" key="1">
    <source>
        <dbReference type="SAM" id="MobiDB-lite"/>
    </source>
</evidence>
<feature type="signal peptide" evidence="2">
    <location>
        <begin position="1"/>
        <end position="21"/>
    </location>
</feature>
<reference evidence="3 4" key="1">
    <citation type="submission" date="2019-03" db="EMBL/GenBank/DDBJ databases">
        <title>Comparative insights into the high quality Complete genome sequence of highly metal resistant Cupriavidus metallidurans strain BS1 isolated from a gold-copper mine.</title>
        <authorList>
            <person name="Mazhar H.S."/>
            <person name="Rensing C."/>
        </authorList>
    </citation>
    <scope>NUCLEOTIDE SEQUENCE [LARGE SCALE GENOMIC DNA]</scope>
    <source>
        <strain evidence="3 4">BS1</strain>
    </source>
</reference>
<sequence>MRLPLAGLALASLLATSVAHAAPATPAKPAAPAAPAVAAVAAAPAATGTDALAQILGTLEIGNPLPALPDCADHRTPDGKDVTALCVELRGDGTMRQIGVPRDKRPVFMDGPHLLAFVDGNALVGVMVPTDGIKSQDAAEQSLSARYGKPFRKEMVDMKDKAGNAVKTIHAGWMHRPLTVELYAIPEDPSEGTIELLLPQARALMANRDAAVAKSLAPPASDAAAKPGKGTEKAEKAEKEKAEKKAPVKPVNPGSW</sequence>
<accession>A0A132HT15</accession>
<feature type="region of interest" description="Disordered" evidence="1">
    <location>
        <begin position="212"/>
        <end position="256"/>
    </location>
</feature>
<proteinExistence type="predicted"/>
<evidence type="ECO:0000256" key="2">
    <source>
        <dbReference type="SAM" id="SignalP"/>
    </source>
</evidence>
<evidence type="ECO:0000313" key="3">
    <source>
        <dbReference type="EMBL" id="QBP11196.1"/>
    </source>
</evidence>
<feature type="compositionally biased region" description="Basic and acidic residues" evidence="1">
    <location>
        <begin position="229"/>
        <end position="246"/>
    </location>
</feature>